<keyword evidence="5 7" id="KW-0175">Coiled coil</keyword>
<dbReference type="InterPro" id="IPR007793">
    <property type="entry name" value="DivIVA_fam"/>
</dbReference>
<dbReference type="Pfam" id="PF05103">
    <property type="entry name" value="DivIVA"/>
    <property type="match status" value="1"/>
</dbReference>
<dbReference type="AlphaFoldDB" id="J9D5T4"/>
<feature type="coiled-coil region" evidence="7">
    <location>
        <begin position="28"/>
        <end position="76"/>
    </location>
</feature>
<keyword evidence="6" id="KW-0131">Cell cycle</keyword>
<organism evidence="9">
    <name type="scientific">gut metagenome</name>
    <dbReference type="NCBI Taxonomy" id="749906"/>
    <lineage>
        <taxon>unclassified sequences</taxon>
        <taxon>metagenomes</taxon>
        <taxon>organismal metagenomes</taxon>
    </lineage>
</organism>
<dbReference type="PANTHER" id="PTHR35794">
    <property type="entry name" value="CELL DIVISION PROTEIN DIVIVA"/>
    <property type="match status" value="1"/>
</dbReference>
<evidence type="ECO:0000256" key="3">
    <source>
        <dbReference type="ARBA" id="ARBA00022490"/>
    </source>
</evidence>
<reference evidence="9" key="1">
    <citation type="journal article" date="2012" name="PLoS ONE">
        <title>Gene sets for utilization of primary and secondary nutrition supplies in the distal gut of endangered iberian lynx.</title>
        <authorList>
            <person name="Alcaide M."/>
            <person name="Messina E."/>
            <person name="Richter M."/>
            <person name="Bargiela R."/>
            <person name="Peplies J."/>
            <person name="Huws S.A."/>
            <person name="Newbold C.J."/>
            <person name="Golyshin P.N."/>
            <person name="Simon M.A."/>
            <person name="Lopez G."/>
            <person name="Yakimov M.M."/>
            <person name="Ferrer M."/>
        </authorList>
    </citation>
    <scope>NUCLEOTIDE SEQUENCE</scope>
</reference>
<keyword evidence="3" id="KW-0963">Cytoplasm</keyword>
<evidence type="ECO:0000256" key="1">
    <source>
        <dbReference type="ARBA" id="ARBA00004496"/>
    </source>
</evidence>
<dbReference type="Gene3D" id="6.10.250.660">
    <property type="match status" value="1"/>
</dbReference>
<evidence type="ECO:0000256" key="4">
    <source>
        <dbReference type="ARBA" id="ARBA00022618"/>
    </source>
</evidence>
<comment type="subcellular location">
    <subcellularLocation>
        <location evidence="1">Cytoplasm</location>
    </subcellularLocation>
</comment>
<evidence type="ECO:0000256" key="7">
    <source>
        <dbReference type="SAM" id="Coils"/>
    </source>
</evidence>
<protein>
    <submittedName>
        <fullName evidence="9">DivIVA</fullName>
    </submittedName>
</protein>
<dbReference type="NCBIfam" id="TIGR03544">
    <property type="entry name" value="DivI1A_domain"/>
    <property type="match status" value="1"/>
</dbReference>
<feature type="region of interest" description="Disordered" evidence="8">
    <location>
        <begin position="151"/>
        <end position="176"/>
    </location>
</feature>
<evidence type="ECO:0000256" key="5">
    <source>
        <dbReference type="ARBA" id="ARBA00023054"/>
    </source>
</evidence>
<feature type="coiled-coil region" evidence="7">
    <location>
        <begin position="103"/>
        <end position="137"/>
    </location>
</feature>
<evidence type="ECO:0000256" key="8">
    <source>
        <dbReference type="SAM" id="MobiDB-lite"/>
    </source>
</evidence>
<dbReference type="PANTHER" id="PTHR35794:SF2">
    <property type="entry name" value="CELL DIVISION PROTEIN DIVIVA"/>
    <property type="match status" value="1"/>
</dbReference>
<sequence>MITPEEIRSITFDKGMRGYRIEDVDAFLRQAASDMEQLITEKEETEQKLYILAEKIEEYRKDEDNLKTALLNAQRMGENVIREAKQKAESMLRKAGIQADDLTRIAREQVEEQEKELERAKAEVAQFKNSVLSLYKQHIESLSCLPGEEEMDEIEAPVTEQEPQQQATEQSLVTEPVAEPVAEQACTAEKHRSRPKAFLILHPFMKIRMRTGS</sequence>
<comment type="caution">
    <text evidence="9">The sequence shown here is derived from an EMBL/GenBank/DDBJ whole genome shotgun (WGS) entry which is preliminary data.</text>
</comment>
<gene>
    <name evidence="9" type="ORF">EVA_03847</name>
</gene>
<evidence type="ECO:0000256" key="2">
    <source>
        <dbReference type="ARBA" id="ARBA00009008"/>
    </source>
</evidence>
<name>J9D5T4_9ZZZZ</name>
<feature type="compositionally biased region" description="Low complexity" evidence="8">
    <location>
        <begin position="156"/>
        <end position="170"/>
    </location>
</feature>
<dbReference type="GO" id="GO:0051301">
    <property type="term" value="P:cell division"/>
    <property type="evidence" value="ECO:0007669"/>
    <property type="project" value="UniProtKB-KW"/>
</dbReference>
<keyword evidence="4" id="KW-0132">Cell division</keyword>
<dbReference type="InterPro" id="IPR019933">
    <property type="entry name" value="DivIVA_domain"/>
</dbReference>
<accession>J9D5T4</accession>
<dbReference type="GO" id="GO:0005737">
    <property type="term" value="C:cytoplasm"/>
    <property type="evidence" value="ECO:0007669"/>
    <property type="project" value="UniProtKB-SubCell"/>
</dbReference>
<dbReference type="EMBL" id="AMCI01000720">
    <property type="protein sequence ID" value="EJX08041.1"/>
    <property type="molecule type" value="Genomic_DNA"/>
</dbReference>
<proteinExistence type="inferred from homology"/>
<evidence type="ECO:0000256" key="6">
    <source>
        <dbReference type="ARBA" id="ARBA00023306"/>
    </source>
</evidence>
<comment type="similarity">
    <text evidence="2">Belongs to the DivIVA family.</text>
</comment>
<evidence type="ECO:0000313" key="9">
    <source>
        <dbReference type="EMBL" id="EJX08041.1"/>
    </source>
</evidence>